<accession>A0A1M3L1P3</accession>
<protein>
    <recommendedName>
        <fullName evidence="4">DUF4384 domain-containing protein</fullName>
    </recommendedName>
</protein>
<name>A0A1M3L1P3_9BACT</name>
<sequence length="337" mass="37076">MRAILLTMFLCAAVTVTSAQDRFKVLAVRGKVTCNAGSVRLGMKLGLKERVTVTKGGYVSLAHNNGRTLELSKEGAYKIADLDKAATRKSSSVSGKFAAYVYNELTEVDEPIAFKDDHKGRMKTVGAVERADGDDVSVVDTIDAAVGGMGEARQLAVVAYNGMARGKELVAIMPRHTRLIGDSVTFVWHRLPNTSRYKVVVLDRENREIFGRDVSDTSMMVTTAQLPLTPGQVYFWHVEGGGGVRSDEYALYRLTPAERAEAEAVVHGAKDDMDDDQSAIARLILAAAYEDQGLMYDAHRAYIDAVNIAPGVQNYKRLHAEFLRRQGLNYDAYQAYR</sequence>
<gene>
    <name evidence="2" type="ORF">BGO89_03490</name>
</gene>
<evidence type="ECO:0000313" key="3">
    <source>
        <dbReference type="Proteomes" id="UP000184233"/>
    </source>
</evidence>
<organism evidence="2 3">
    <name type="scientific">Candidatus Kapaibacterium thiocyanatum</name>
    <dbReference type="NCBI Taxonomy" id="1895771"/>
    <lineage>
        <taxon>Bacteria</taxon>
        <taxon>Pseudomonadati</taxon>
        <taxon>Candidatus Kapaibacteriota</taxon>
        <taxon>Candidatus Kapaibacteriia</taxon>
        <taxon>Candidatus Kapaibacteriales</taxon>
        <taxon>Candidatus Kapaibacteriaceae</taxon>
        <taxon>Candidatus Kapaibacterium</taxon>
    </lineage>
</organism>
<dbReference type="Proteomes" id="UP000184233">
    <property type="component" value="Unassembled WGS sequence"/>
</dbReference>
<evidence type="ECO:0000313" key="2">
    <source>
        <dbReference type="EMBL" id="OJX58836.1"/>
    </source>
</evidence>
<evidence type="ECO:0008006" key="4">
    <source>
        <dbReference type="Google" id="ProtNLM"/>
    </source>
</evidence>
<evidence type="ECO:0000256" key="1">
    <source>
        <dbReference type="SAM" id="SignalP"/>
    </source>
</evidence>
<proteinExistence type="predicted"/>
<comment type="caution">
    <text evidence="2">The sequence shown here is derived from an EMBL/GenBank/DDBJ whole genome shotgun (WGS) entry which is preliminary data.</text>
</comment>
<dbReference type="AlphaFoldDB" id="A0A1M3L1P3"/>
<feature type="signal peptide" evidence="1">
    <location>
        <begin position="1"/>
        <end position="19"/>
    </location>
</feature>
<feature type="chain" id="PRO_5012183213" description="DUF4384 domain-containing protein" evidence="1">
    <location>
        <begin position="20"/>
        <end position="337"/>
    </location>
</feature>
<reference evidence="2 3" key="1">
    <citation type="submission" date="2016-09" db="EMBL/GenBank/DDBJ databases">
        <title>Genome-resolved meta-omics ties microbial dynamics to process performance in biotechnology for thiocyanate degradation.</title>
        <authorList>
            <person name="Kantor R.S."/>
            <person name="Huddy R.J."/>
            <person name="Iyer R."/>
            <person name="Thomas B.C."/>
            <person name="Brown C.T."/>
            <person name="Anantharaman K."/>
            <person name="Tringe S."/>
            <person name="Hettich R.L."/>
            <person name="Harrison S.T."/>
            <person name="Banfield J.F."/>
        </authorList>
    </citation>
    <scope>NUCLEOTIDE SEQUENCE [LARGE SCALE GENOMIC DNA]</scope>
    <source>
        <strain evidence="2">59-99</strain>
    </source>
</reference>
<dbReference type="EMBL" id="MKVH01000014">
    <property type="protein sequence ID" value="OJX58836.1"/>
    <property type="molecule type" value="Genomic_DNA"/>
</dbReference>
<dbReference type="STRING" id="1895771.BGO89_03490"/>
<keyword evidence="1" id="KW-0732">Signal</keyword>